<dbReference type="Proteomes" id="UP001595455">
    <property type="component" value="Unassembled WGS sequence"/>
</dbReference>
<reference evidence="1" key="4">
    <citation type="submission" date="2024-09" db="EMBL/GenBank/DDBJ databases">
        <authorList>
            <person name="Sun Q."/>
            <person name="Mori K."/>
        </authorList>
    </citation>
    <scope>NUCLEOTIDE SEQUENCE</scope>
    <source>
        <strain evidence="1">KCTC 62575</strain>
    </source>
</reference>
<comment type="caution">
    <text evidence="2">The sequence shown here is derived from an EMBL/GenBank/DDBJ whole genome shotgun (WGS) entry which is preliminary data.</text>
</comment>
<reference evidence="4" key="3">
    <citation type="journal article" date="2019" name="Int. J. Syst. Evol. Microbiol.">
        <title>The Global Catalogue of Microorganisms (GCM) 10K type strain sequencing project: providing services to taxonomists for standard genome sequencing and annotation.</title>
        <authorList>
            <consortium name="The Broad Institute Genomics Platform"/>
            <consortium name="The Broad Institute Genome Sequencing Center for Infectious Disease"/>
            <person name="Wu L."/>
            <person name="Ma J."/>
        </authorList>
    </citation>
    <scope>NUCLEOTIDE SEQUENCE [LARGE SCALE GENOMIC DNA]</scope>
    <source>
        <strain evidence="4">KCTC 62575</strain>
    </source>
</reference>
<dbReference type="EMBL" id="JBHRSF010000007">
    <property type="protein sequence ID" value="MFC2994470.1"/>
    <property type="molecule type" value="Genomic_DNA"/>
</dbReference>
<accession>A0A371YQ29</accession>
<evidence type="ECO:0000313" key="1">
    <source>
        <dbReference type="EMBL" id="MFC2994470.1"/>
    </source>
</evidence>
<gene>
    <name evidence="1" type="ORF">ACFODO_04130</name>
    <name evidence="2" type="ORF">C9E89_010545</name>
</gene>
<protein>
    <submittedName>
        <fullName evidence="2">Uncharacterized protein</fullName>
    </submittedName>
</protein>
<proteinExistence type="predicted"/>
<dbReference type="RefSeq" id="WP_107008225.1">
    <property type="nucleotide sequence ID" value="NZ_JBHRSF010000007.1"/>
</dbReference>
<organism evidence="2 3">
    <name type="scientific">Acinetobacter sichuanensis</name>
    <dbReference type="NCBI Taxonomy" id="2136183"/>
    <lineage>
        <taxon>Bacteria</taxon>
        <taxon>Pseudomonadati</taxon>
        <taxon>Pseudomonadota</taxon>
        <taxon>Gammaproteobacteria</taxon>
        <taxon>Moraxellales</taxon>
        <taxon>Moraxellaceae</taxon>
        <taxon>Acinetobacter</taxon>
    </lineage>
</organism>
<dbReference type="AlphaFoldDB" id="A0A371YQ29"/>
<evidence type="ECO:0000313" key="3">
    <source>
        <dbReference type="Proteomes" id="UP000240957"/>
    </source>
</evidence>
<evidence type="ECO:0000313" key="2">
    <source>
        <dbReference type="EMBL" id="RFC83580.1"/>
    </source>
</evidence>
<dbReference type="EMBL" id="PYIX02000015">
    <property type="protein sequence ID" value="RFC83580.1"/>
    <property type="molecule type" value="Genomic_DNA"/>
</dbReference>
<evidence type="ECO:0000313" key="4">
    <source>
        <dbReference type="Proteomes" id="UP001595455"/>
    </source>
</evidence>
<reference evidence="2 3" key="2">
    <citation type="submission" date="2018-08" db="EMBL/GenBank/DDBJ databases">
        <title>The draft genome of Acinetobacter sichuanensis strain WCHAc060041.</title>
        <authorList>
            <person name="Qin J."/>
            <person name="Feng Y."/>
            <person name="Zong Z."/>
        </authorList>
    </citation>
    <scope>NUCLEOTIDE SEQUENCE [LARGE SCALE GENOMIC DNA]</scope>
    <source>
        <strain evidence="2 3">WCHAc060041</strain>
    </source>
</reference>
<reference evidence="1" key="1">
    <citation type="journal article" date="2014" name="Int. J. Syst. Evol. Microbiol.">
        <title>Complete genome of a new Firmicutes species belonging to the dominant human colonic microbiota ('Ruminococcus bicirculans') reveals two chromosomes and a selective capacity to utilize plant glucans.</title>
        <authorList>
            <consortium name="NISC Comparative Sequencing Program"/>
            <person name="Wegmann U."/>
            <person name="Louis P."/>
            <person name="Goesmann A."/>
            <person name="Henrissat B."/>
            <person name="Duncan S.H."/>
            <person name="Flint H.J."/>
        </authorList>
    </citation>
    <scope>NUCLEOTIDE SEQUENCE</scope>
    <source>
        <strain evidence="1">KCTC 62575</strain>
    </source>
</reference>
<name>A0A371YQ29_9GAMM</name>
<keyword evidence="4" id="KW-1185">Reference proteome</keyword>
<sequence length="91" mass="11355">MDTHYLVLEQAKAPPHNLKRNRAWRRKNKFLYRGRDCRHSSTFWKPEKNFKLLYQRPIKQKRAMQLGFEYPRISNQQRRLNAQYEYWNSIN</sequence>
<dbReference type="Proteomes" id="UP000240957">
    <property type="component" value="Unassembled WGS sequence"/>
</dbReference>
<dbReference type="OrthoDB" id="8612200at2"/>